<evidence type="ECO:0000313" key="2">
    <source>
        <dbReference type="Proteomes" id="UP001341840"/>
    </source>
</evidence>
<dbReference type="EMBL" id="JASCZI010181975">
    <property type="protein sequence ID" value="MED6186609.1"/>
    <property type="molecule type" value="Genomic_DNA"/>
</dbReference>
<evidence type="ECO:0000313" key="1">
    <source>
        <dbReference type="EMBL" id="MED6186609.1"/>
    </source>
</evidence>
<accession>A0ABU6WMM3</accession>
<sequence length="239" mass="26510">MAELKDVKASRDDVEEHSGRIKIENRVANVEDRVASVEKKSLSKMWIGPGVGINCHILWAPGPAAAIVSFEGPADVDFGAWLATIVFADSVSQFCCCVYGPFDATFLRIGCFGLNLLLEMEGAYCNEQFKNSHERYNTPETIIELTTDKPTSNLNSNNVLVLCLRGIVPVRCMFGFAAAPLQGLEVMALFPTLTTELLRRHRVDVELVRCMARLHAKPLVCKVFWIQVLLPNGSYTMNT</sequence>
<dbReference type="Proteomes" id="UP001341840">
    <property type="component" value="Unassembled WGS sequence"/>
</dbReference>
<proteinExistence type="predicted"/>
<comment type="caution">
    <text evidence="1">The sequence shown here is derived from an EMBL/GenBank/DDBJ whole genome shotgun (WGS) entry which is preliminary data.</text>
</comment>
<organism evidence="1 2">
    <name type="scientific">Stylosanthes scabra</name>
    <dbReference type="NCBI Taxonomy" id="79078"/>
    <lineage>
        <taxon>Eukaryota</taxon>
        <taxon>Viridiplantae</taxon>
        <taxon>Streptophyta</taxon>
        <taxon>Embryophyta</taxon>
        <taxon>Tracheophyta</taxon>
        <taxon>Spermatophyta</taxon>
        <taxon>Magnoliopsida</taxon>
        <taxon>eudicotyledons</taxon>
        <taxon>Gunneridae</taxon>
        <taxon>Pentapetalae</taxon>
        <taxon>rosids</taxon>
        <taxon>fabids</taxon>
        <taxon>Fabales</taxon>
        <taxon>Fabaceae</taxon>
        <taxon>Papilionoideae</taxon>
        <taxon>50 kb inversion clade</taxon>
        <taxon>dalbergioids sensu lato</taxon>
        <taxon>Dalbergieae</taxon>
        <taxon>Pterocarpus clade</taxon>
        <taxon>Stylosanthes</taxon>
    </lineage>
</organism>
<protein>
    <submittedName>
        <fullName evidence="1">Uncharacterized protein</fullName>
    </submittedName>
</protein>
<reference evidence="1 2" key="1">
    <citation type="journal article" date="2023" name="Plants (Basel)">
        <title>Bridging the Gap: Combining Genomics and Transcriptomics Approaches to Understand Stylosanthes scabra, an Orphan Legume from the Brazilian Caatinga.</title>
        <authorList>
            <person name="Ferreira-Neto J.R.C."/>
            <person name="da Silva M.D."/>
            <person name="Binneck E."/>
            <person name="de Melo N.F."/>
            <person name="da Silva R.H."/>
            <person name="de Melo A.L.T.M."/>
            <person name="Pandolfi V."/>
            <person name="Bustamante F.O."/>
            <person name="Brasileiro-Vidal A.C."/>
            <person name="Benko-Iseppon A.M."/>
        </authorList>
    </citation>
    <scope>NUCLEOTIDE SEQUENCE [LARGE SCALE GENOMIC DNA]</scope>
    <source>
        <tissue evidence="1">Leaves</tissue>
    </source>
</reference>
<name>A0ABU6WMM3_9FABA</name>
<gene>
    <name evidence="1" type="ORF">PIB30_068395</name>
</gene>
<keyword evidence="2" id="KW-1185">Reference proteome</keyword>